<keyword evidence="3" id="KW-1185">Reference proteome</keyword>
<dbReference type="EMBL" id="CACRXK020020020">
    <property type="protein sequence ID" value="CAB4034324.1"/>
    <property type="molecule type" value="Genomic_DNA"/>
</dbReference>
<protein>
    <submittedName>
        <fullName evidence="2">Uncharacterized protein</fullName>
    </submittedName>
</protein>
<evidence type="ECO:0000313" key="2">
    <source>
        <dbReference type="EMBL" id="CAB4034324.1"/>
    </source>
</evidence>
<feature type="compositionally biased region" description="Basic residues" evidence="1">
    <location>
        <begin position="34"/>
        <end position="44"/>
    </location>
</feature>
<dbReference type="Proteomes" id="UP001152795">
    <property type="component" value="Unassembled WGS sequence"/>
</dbReference>
<comment type="caution">
    <text evidence="2">The sequence shown here is derived from an EMBL/GenBank/DDBJ whole genome shotgun (WGS) entry which is preliminary data.</text>
</comment>
<feature type="compositionally biased region" description="Basic and acidic residues" evidence="1">
    <location>
        <begin position="67"/>
        <end position="87"/>
    </location>
</feature>
<gene>
    <name evidence="2" type="ORF">PACLA_8A022145</name>
</gene>
<accession>A0A7D9LPW1</accession>
<name>A0A7D9LPW1_PARCT</name>
<evidence type="ECO:0000313" key="3">
    <source>
        <dbReference type="Proteomes" id="UP001152795"/>
    </source>
</evidence>
<feature type="non-terminal residue" evidence="2">
    <location>
        <position position="1"/>
    </location>
</feature>
<organism evidence="2 3">
    <name type="scientific">Paramuricea clavata</name>
    <name type="common">Red gorgonian</name>
    <name type="synonym">Violescent sea-whip</name>
    <dbReference type="NCBI Taxonomy" id="317549"/>
    <lineage>
        <taxon>Eukaryota</taxon>
        <taxon>Metazoa</taxon>
        <taxon>Cnidaria</taxon>
        <taxon>Anthozoa</taxon>
        <taxon>Octocorallia</taxon>
        <taxon>Malacalcyonacea</taxon>
        <taxon>Plexauridae</taxon>
        <taxon>Paramuricea</taxon>
    </lineage>
</organism>
<dbReference type="AlphaFoldDB" id="A0A7D9LPW1"/>
<feature type="region of interest" description="Disordered" evidence="1">
    <location>
        <begin position="34"/>
        <end position="87"/>
    </location>
</feature>
<sequence>PTSVTKTSYVVRRNNGTKEEIVHYNYLKPYQIQHVKKPKSRNPPKKNGVGHPALGTSEDSESDSREEEMQPERRYPERIRRSPEKYT</sequence>
<evidence type="ECO:0000256" key="1">
    <source>
        <dbReference type="SAM" id="MobiDB-lite"/>
    </source>
</evidence>
<reference evidence="2" key="1">
    <citation type="submission" date="2020-04" db="EMBL/GenBank/DDBJ databases">
        <authorList>
            <person name="Alioto T."/>
            <person name="Alioto T."/>
            <person name="Gomez Garrido J."/>
        </authorList>
    </citation>
    <scope>NUCLEOTIDE SEQUENCE</scope>
    <source>
        <strain evidence="2">A484AB</strain>
    </source>
</reference>
<proteinExistence type="predicted"/>